<dbReference type="EMBL" id="BEHT01000044">
    <property type="protein sequence ID" value="GBC99940.1"/>
    <property type="molecule type" value="Genomic_DNA"/>
</dbReference>
<keyword evidence="10 11" id="KW-0472">Membrane</keyword>
<dbReference type="InterPro" id="IPR029016">
    <property type="entry name" value="GAF-like_dom_sf"/>
</dbReference>
<keyword evidence="3 13" id="KW-0808">Transferase</keyword>
<feature type="transmembrane region" description="Helical" evidence="11">
    <location>
        <begin position="70"/>
        <end position="88"/>
    </location>
</feature>
<evidence type="ECO:0000256" key="4">
    <source>
        <dbReference type="ARBA" id="ARBA00022692"/>
    </source>
</evidence>
<evidence type="ECO:0000256" key="5">
    <source>
        <dbReference type="ARBA" id="ARBA00022741"/>
    </source>
</evidence>
<dbReference type="InterPro" id="IPR052023">
    <property type="entry name" value="Histidine_kinase_KdpD"/>
</dbReference>
<evidence type="ECO:0000256" key="6">
    <source>
        <dbReference type="ARBA" id="ARBA00022777"/>
    </source>
</evidence>
<evidence type="ECO:0000256" key="11">
    <source>
        <dbReference type="SAM" id="Phobius"/>
    </source>
</evidence>
<evidence type="ECO:0000256" key="1">
    <source>
        <dbReference type="ARBA" id="ARBA00004141"/>
    </source>
</evidence>
<dbReference type="SUPFAM" id="SSF55781">
    <property type="entry name" value="GAF domain-like"/>
    <property type="match status" value="1"/>
</dbReference>
<comment type="subcellular location">
    <subcellularLocation>
        <location evidence="1">Membrane</location>
        <topology evidence="1">Multi-pass membrane protein</topology>
    </subcellularLocation>
</comment>
<dbReference type="Pfam" id="PF13492">
    <property type="entry name" value="GAF_3"/>
    <property type="match status" value="1"/>
</dbReference>
<reference evidence="14" key="1">
    <citation type="submission" date="2017-09" db="EMBL/GenBank/DDBJ databases">
        <title>Metaegenomics of thermophilic ammonia-oxidizing enrichment culture.</title>
        <authorList>
            <person name="Kato S."/>
            <person name="Suzuki K."/>
        </authorList>
    </citation>
    <scope>NUCLEOTIDE SEQUENCE [LARGE SCALE GENOMIC DNA]</scope>
</reference>
<evidence type="ECO:0000259" key="12">
    <source>
        <dbReference type="SMART" id="SM00065"/>
    </source>
</evidence>
<dbReference type="Proteomes" id="UP000236173">
    <property type="component" value="Unassembled WGS sequence"/>
</dbReference>
<dbReference type="AlphaFoldDB" id="A0A2H5XFH7"/>
<keyword evidence="4 11" id="KW-0812">Transmembrane</keyword>
<feature type="domain" description="GAF" evidence="12">
    <location>
        <begin position="121"/>
        <end position="249"/>
    </location>
</feature>
<evidence type="ECO:0000313" key="13">
    <source>
        <dbReference type="EMBL" id="GBC99940.1"/>
    </source>
</evidence>
<name>A0A2H5XFH7_9BACT</name>
<dbReference type="InterPro" id="IPR003018">
    <property type="entry name" value="GAF"/>
</dbReference>
<keyword evidence="8 11" id="KW-1133">Transmembrane helix</keyword>
<evidence type="ECO:0000256" key="10">
    <source>
        <dbReference type="ARBA" id="ARBA00023136"/>
    </source>
</evidence>
<dbReference type="Pfam" id="PF13493">
    <property type="entry name" value="DUF4118"/>
    <property type="match status" value="1"/>
</dbReference>
<dbReference type="EC" id="2.7.13.3" evidence="13"/>
<dbReference type="InterPro" id="IPR038318">
    <property type="entry name" value="KdpD_sf"/>
</dbReference>
<evidence type="ECO:0000313" key="14">
    <source>
        <dbReference type="Proteomes" id="UP000236173"/>
    </source>
</evidence>
<dbReference type="InterPro" id="IPR025201">
    <property type="entry name" value="KdpD_TM"/>
</dbReference>
<evidence type="ECO:0000256" key="2">
    <source>
        <dbReference type="ARBA" id="ARBA00022553"/>
    </source>
</evidence>
<keyword evidence="9" id="KW-0902">Two-component regulatory system</keyword>
<organism evidence="13 14">
    <name type="scientific">Candidatus Fervidibacter japonicus</name>
    <dbReference type="NCBI Taxonomy" id="2035412"/>
    <lineage>
        <taxon>Bacteria</taxon>
        <taxon>Candidatus Fervidibacterota</taxon>
        <taxon>Candidatus Fervidibacter</taxon>
    </lineage>
</organism>
<keyword evidence="2" id="KW-0597">Phosphoprotein</keyword>
<dbReference type="PANTHER" id="PTHR45569">
    <property type="entry name" value="SENSOR PROTEIN KDPD"/>
    <property type="match status" value="1"/>
</dbReference>
<dbReference type="GO" id="GO:0005886">
    <property type="term" value="C:plasma membrane"/>
    <property type="evidence" value="ECO:0007669"/>
    <property type="project" value="TreeGrafter"/>
</dbReference>
<protein>
    <submittedName>
        <fullName evidence="13">Sensor protein KdpD</fullName>
        <ecNumber evidence="13">2.7.13.3</ecNumber>
    </submittedName>
</protein>
<feature type="transmembrane region" description="Helical" evidence="11">
    <location>
        <begin position="20"/>
        <end position="37"/>
    </location>
</feature>
<keyword evidence="7" id="KW-0067">ATP-binding</keyword>
<dbReference type="GO" id="GO:0005524">
    <property type="term" value="F:ATP binding"/>
    <property type="evidence" value="ECO:0007669"/>
    <property type="project" value="UniProtKB-KW"/>
</dbReference>
<dbReference type="Gene3D" id="1.20.120.620">
    <property type="entry name" value="Backbone structure of the membrane domain of e. Coli histidine kinase receptor kdpd"/>
    <property type="match status" value="1"/>
</dbReference>
<keyword evidence="5" id="KW-0547">Nucleotide-binding</keyword>
<dbReference type="GO" id="GO:0000155">
    <property type="term" value="F:phosphorelay sensor kinase activity"/>
    <property type="evidence" value="ECO:0007669"/>
    <property type="project" value="TreeGrafter"/>
</dbReference>
<gene>
    <name evidence="13" type="primary">kdpD_1</name>
    <name evidence="13" type="ORF">HRbin17_02473</name>
</gene>
<keyword evidence="6" id="KW-0418">Kinase</keyword>
<evidence type="ECO:0000256" key="3">
    <source>
        <dbReference type="ARBA" id="ARBA00022679"/>
    </source>
</evidence>
<accession>A0A2H5XFH7</accession>
<evidence type="ECO:0000256" key="7">
    <source>
        <dbReference type="ARBA" id="ARBA00022840"/>
    </source>
</evidence>
<evidence type="ECO:0000256" key="8">
    <source>
        <dbReference type="ARBA" id="ARBA00022989"/>
    </source>
</evidence>
<proteinExistence type="predicted"/>
<feature type="transmembrane region" description="Helical" evidence="11">
    <location>
        <begin position="42"/>
        <end position="64"/>
    </location>
</feature>
<dbReference type="SMART" id="SM00065">
    <property type="entry name" value="GAF"/>
    <property type="match status" value="1"/>
</dbReference>
<dbReference type="PANTHER" id="PTHR45569:SF1">
    <property type="entry name" value="SENSOR PROTEIN KDPD"/>
    <property type="match status" value="1"/>
</dbReference>
<comment type="caution">
    <text evidence="13">The sequence shown here is derived from an EMBL/GenBank/DDBJ whole genome shotgun (WGS) entry which is preliminary data.</text>
</comment>
<dbReference type="Gene3D" id="3.30.450.40">
    <property type="match status" value="1"/>
</dbReference>
<sequence>MVVAATLLSLPTRGWLEPTNLVMIYLVGVVIAAVYLGRGPALLTSVLSALAFDFLFVPPILSLAISDVEYLVTLGGLLLVGSVISELAERLRAQTRMAQRQHAEIASLYALSRDLAVAGGNLKAICEAVIRHAEEAFDGDAALLLPNPESGRLEVYAKSLAMDLSDNERAVAEWVYRRGQEAGRGTDTLSAAAAYYLPLKTAQRTVGVLGIKPRDPQGLLMPEDRQLLEAFADLAAITIEHACMAKQSHKAQNP</sequence>
<evidence type="ECO:0000256" key="9">
    <source>
        <dbReference type="ARBA" id="ARBA00023012"/>
    </source>
</evidence>